<keyword evidence="2" id="KW-1185">Reference proteome</keyword>
<reference evidence="1 2" key="1">
    <citation type="submission" date="2020-09" db="EMBL/GenBank/DDBJ databases">
        <title>De no assembly of potato wild relative species, Solanum commersonii.</title>
        <authorList>
            <person name="Cho K."/>
        </authorList>
    </citation>
    <scope>NUCLEOTIDE SEQUENCE [LARGE SCALE GENOMIC DNA]</scope>
    <source>
        <strain evidence="1">LZ3.2</strain>
        <tissue evidence="1">Leaf</tissue>
    </source>
</reference>
<accession>A0A9J5WMM0</accession>
<gene>
    <name evidence="1" type="ORF">H5410_056912</name>
</gene>
<evidence type="ECO:0000313" key="1">
    <source>
        <dbReference type="EMBL" id="KAG5576778.1"/>
    </source>
</evidence>
<dbReference type="AlphaFoldDB" id="A0A9J5WMM0"/>
<organism evidence="1 2">
    <name type="scientific">Solanum commersonii</name>
    <name type="common">Commerson's wild potato</name>
    <name type="synonym">Commerson's nightshade</name>
    <dbReference type="NCBI Taxonomy" id="4109"/>
    <lineage>
        <taxon>Eukaryota</taxon>
        <taxon>Viridiplantae</taxon>
        <taxon>Streptophyta</taxon>
        <taxon>Embryophyta</taxon>
        <taxon>Tracheophyta</taxon>
        <taxon>Spermatophyta</taxon>
        <taxon>Magnoliopsida</taxon>
        <taxon>eudicotyledons</taxon>
        <taxon>Gunneridae</taxon>
        <taxon>Pentapetalae</taxon>
        <taxon>asterids</taxon>
        <taxon>lamiids</taxon>
        <taxon>Solanales</taxon>
        <taxon>Solanaceae</taxon>
        <taxon>Solanoideae</taxon>
        <taxon>Solaneae</taxon>
        <taxon>Solanum</taxon>
    </lineage>
</organism>
<sequence>MTEREVKRGSVYAVAPSFEALVPTSDSTPATSSAQTSSLVVAGGTSESISISVISIVPKIIDISVNFSWSTSLLSLVIAAFRVVTYSMAPWPRSHTVILVAKASIVELKGVISLARALSIMLGMVASTRVSVNRAATTTKEPTLEGKVVVEELSIMEGVVLDVCEGPGIRVGKGASAGNASISTIEDVSTGASFFFSTSSFKYSSSILRMHLSLSAQIGDQYRKREGSLALLGPHDHLLCNDNPQVQPFPNNDATKTGCFCVAENRLILGWHDSTVNRAKRELCCYI</sequence>
<proteinExistence type="predicted"/>
<evidence type="ECO:0000313" key="2">
    <source>
        <dbReference type="Proteomes" id="UP000824120"/>
    </source>
</evidence>
<dbReference type="Proteomes" id="UP000824120">
    <property type="component" value="Chromosome 11"/>
</dbReference>
<comment type="caution">
    <text evidence="1">The sequence shown here is derived from an EMBL/GenBank/DDBJ whole genome shotgun (WGS) entry which is preliminary data.</text>
</comment>
<dbReference type="EMBL" id="JACXVP010000011">
    <property type="protein sequence ID" value="KAG5576778.1"/>
    <property type="molecule type" value="Genomic_DNA"/>
</dbReference>
<protein>
    <submittedName>
        <fullName evidence="1">Uncharacterized protein</fullName>
    </submittedName>
</protein>
<name>A0A9J5WMM0_SOLCO</name>